<dbReference type="CDD" id="cd05246">
    <property type="entry name" value="dTDP_GD_SDR_e"/>
    <property type="match status" value="1"/>
</dbReference>
<dbReference type="InterPro" id="IPR005888">
    <property type="entry name" value="dTDP_Gluc_deHydtase"/>
</dbReference>
<dbReference type="Gene3D" id="3.40.50.720">
    <property type="entry name" value="NAD(P)-binding Rossmann-like Domain"/>
    <property type="match status" value="1"/>
</dbReference>
<dbReference type="InterPro" id="IPR036291">
    <property type="entry name" value="NAD(P)-bd_dom_sf"/>
</dbReference>
<comment type="similarity">
    <text evidence="3 7">Belongs to the NAD(P)-dependent epimerase/dehydratase family. dTDP-glucose dehydratase subfamily.</text>
</comment>
<keyword evidence="6 7" id="KW-0456">Lyase</keyword>
<evidence type="ECO:0000256" key="1">
    <source>
        <dbReference type="ARBA" id="ARBA00001539"/>
    </source>
</evidence>
<evidence type="ECO:0000313" key="10">
    <source>
        <dbReference type="Proteomes" id="UP000178870"/>
    </source>
</evidence>
<protein>
    <recommendedName>
        <fullName evidence="4 7">dTDP-glucose 4,6-dehydratase</fullName>
        <ecNumber evidence="4 7">4.2.1.46</ecNumber>
    </recommendedName>
</protein>
<dbReference type="Pfam" id="PF16363">
    <property type="entry name" value="GDP_Man_Dehyd"/>
    <property type="match status" value="1"/>
</dbReference>
<comment type="catalytic activity">
    <reaction evidence="1 7">
        <text>dTDP-alpha-D-glucose = dTDP-4-dehydro-6-deoxy-alpha-D-glucose + H2O</text>
        <dbReference type="Rhea" id="RHEA:17221"/>
        <dbReference type="ChEBI" id="CHEBI:15377"/>
        <dbReference type="ChEBI" id="CHEBI:57477"/>
        <dbReference type="ChEBI" id="CHEBI:57649"/>
        <dbReference type="EC" id="4.2.1.46"/>
    </reaction>
</comment>
<proteinExistence type="inferred from homology"/>
<evidence type="ECO:0000256" key="7">
    <source>
        <dbReference type="RuleBase" id="RU004473"/>
    </source>
</evidence>
<accession>A0A1F7YXI4</accession>
<evidence type="ECO:0000256" key="5">
    <source>
        <dbReference type="ARBA" id="ARBA00023027"/>
    </source>
</evidence>
<dbReference type="FunFam" id="3.40.50.720:FF:000304">
    <property type="entry name" value="UDP-glucose 4,6-dehydratase"/>
    <property type="match status" value="1"/>
</dbReference>
<dbReference type="GO" id="GO:0009225">
    <property type="term" value="P:nucleotide-sugar metabolic process"/>
    <property type="evidence" value="ECO:0007669"/>
    <property type="project" value="InterPro"/>
</dbReference>
<keyword evidence="5" id="KW-0520">NAD</keyword>
<organism evidence="9 10">
    <name type="scientific">Candidatus Woesebacteria bacterium RIFCSPHIGHO2_01_FULL_44_21</name>
    <dbReference type="NCBI Taxonomy" id="1802503"/>
    <lineage>
        <taxon>Bacteria</taxon>
        <taxon>Candidatus Woeseibacteriota</taxon>
    </lineage>
</organism>
<dbReference type="EMBL" id="MGGP01000019">
    <property type="protein sequence ID" value="OGM31987.1"/>
    <property type="molecule type" value="Genomic_DNA"/>
</dbReference>
<evidence type="ECO:0000256" key="6">
    <source>
        <dbReference type="ARBA" id="ARBA00023239"/>
    </source>
</evidence>
<dbReference type="Gene3D" id="3.90.25.10">
    <property type="entry name" value="UDP-galactose 4-epimerase, domain 1"/>
    <property type="match status" value="1"/>
</dbReference>
<comment type="caution">
    <text evidence="9">The sequence shown here is derived from an EMBL/GenBank/DDBJ whole genome shotgun (WGS) entry which is preliminary data.</text>
</comment>
<evidence type="ECO:0000256" key="4">
    <source>
        <dbReference type="ARBA" id="ARBA00011990"/>
    </source>
</evidence>
<sequence length="336" mass="38472">MSNVLVTGGCGFIGSNFIRSWLKSYPKDKIINLDKLTYAGHISSLRDVEKDKNYKFVKGDICDSKLVAKVVNEVETVVHFAAESHVDRSVVGPAVFVKTNVLGTQVLLDAAVKYKVKHFHHISTDEVFGALPLSSGEKFRENTNYDPRSPYSASKAASDHLVRAYFHTFNLPTTITNCANNYGPYHDPEKLFPRMITDLIDGSPVKIYGDGKYVRDWLHVEDHIRAIDLVIKKGKIGETYLVGSTIKEINNLAVARKLIKLFGKSEKEYIKFVKDRPGHDRRYAIDWSKLARLGWKPKYDLDTGLNETVEWYRQNEWWWRLLKARAEKLYEKTGQK</sequence>
<comment type="cofactor">
    <cofactor evidence="2 7">
        <name>NAD(+)</name>
        <dbReference type="ChEBI" id="CHEBI:57540"/>
    </cofactor>
</comment>
<feature type="domain" description="NAD(P)-binding" evidence="8">
    <location>
        <begin position="5"/>
        <end position="308"/>
    </location>
</feature>
<dbReference type="Proteomes" id="UP000178870">
    <property type="component" value="Unassembled WGS sequence"/>
</dbReference>
<dbReference type="GO" id="GO:0008460">
    <property type="term" value="F:dTDP-glucose 4,6-dehydratase activity"/>
    <property type="evidence" value="ECO:0007669"/>
    <property type="project" value="UniProtKB-EC"/>
</dbReference>
<evidence type="ECO:0000256" key="2">
    <source>
        <dbReference type="ARBA" id="ARBA00001911"/>
    </source>
</evidence>
<evidence type="ECO:0000313" key="9">
    <source>
        <dbReference type="EMBL" id="OGM31987.1"/>
    </source>
</evidence>
<reference evidence="9 10" key="1">
    <citation type="journal article" date="2016" name="Nat. Commun.">
        <title>Thousands of microbial genomes shed light on interconnected biogeochemical processes in an aquifer system.</title>
        <authorList>
            <person name="Anantharaman K."/>
            <person name="Brown C.T."/>
            <person name="Hug L.A."/>
            <person name="Sharon I."/>
            <person name="Castelle C.J."/>
            <person name="Probst A.J."/>
            <person name="Thomas B.C."/>
            <person name="Singh A."/>
            <person name="Wilkins M.J."/>
            <person name="Karaoz U."/>
            <person name="Brodie E.L."/>
            <person name="Williams K.H."/>
            <person name="Hubbard S.S."/>
            <person name="Banfield J.F."/>
        </authorList>
    </citation>
    <scope>NUCLEOTIDE SEQUENCE [LARGE SCALE GENOMIC DNA]</scope>
</reference>
<dbReference type="InterPro" id="IPR016040">
    <property type="entry name" value="NAD(P)-bd_dom"/>
</dbReference>
<evidence type="ECO:0000256" key="3">
    <source>
        <dbReference type="ARBA" id="ARBA00008178"/>
    </source>
</evidence>
<dbReference type="NCBIfam" id="TIGR01181">
    <property type="entry name" value="dTDP_gluc_dehyt"/>
    <property type="match status" value="1"/>
</dbReference>
<dbReference type="EC" id="4.2.1.46" evidence="4 7"/>
<evidence type="ECO:0000259" key="8">
    <source>
        <dbReference type="Pfam" id="PF16363"/>
    </source>
</evidence>
<dbReference type="AlphaFoldDB" id="A0A1F7YXI4"/>
<name>A0A1F7YXI4_9BACT</name>
<gene>
    <name evidence="9" type="ORF">A2803_02765</name>
</gene>
<dbReference type="PANTHER" id="PTHR43000">
    <property type="entry name" value="DTDP-D-GLUCOSE 4,6-DEHYDRATASE-RELATED"/>
    <property type="match status" value="1"/>
</dbReference>
<dbReference type="SUPFAM" id="SSF51735">
    <property type="entry name" value="NAD(P)-binding Rossmann-fold domains"/>
    <property type="match status" value="1"/>
</dbReference>